<organism evidence="4 5">
    <name type="scientific">Heligmosomoides polygyrus</name>
    <name type="common">Parasitic roundworm</name>
    <dbReference type="NCBI Taxonomy" id="6339"/>
    <lineage>
        <taxon>Eukaryota</taxon>
        <taxon>Metazoa</taxon>
        <taxon>Ecdysozoa</taxon>
        <taxon>Nematoda</taxon>
        <taxon>Chromadorea</taxon>
        <taxon>Rhabditida</taxon>
        <taxon>Rhabditina</taxon>
        <taxon>Rhabditomorpha</taxon>
        <taxon>Strongyloidea</taxon>
        <taxon>Heligmosomidae</taxon>
        <taxon>Heligmosomoides</taxon>
    </lineage>
</organism>
<proteinExistence type="predicted"/>
<feature type="coiled-coil region" evidence="1">
    <location>
        <begin position="17"/>
        <end position="58"/>
    </location>
</feature>
<keyword evidence="4" id="KW-1185">Reference proteome</keyword>
<evidence type="ECO:0000313" key="3">
    <source>
        <dbReference type="EMBL" id="VDP29622.1"/>
    </source>
</evidence>
<dbReference type="EMBL" id="UZAH01033553">
    <property type="protein sequence ID" value="VDP29622.1"/>
    <property type="molecule type" value="Genomic_DNA"/>
</dbReference>
<keyword evidence="1" id="KW-0175">Coiled coil</keyword>
<evidence type="ECO:0000256" key="1">
    <source>
        <dbReference type="SAM" id="Coils"/>
    </source>
</evidence>
<dbReference type="Proteomes" id="UP000050761">
    <property type="component" value="Unassembled WGS sequence"/>
</dbReference>
<dbReference type="AlphaFoldDB" id="A0A183GHG3"/>
<feature type="compositionally biased region" description="Polar residues" evidence="2">
    <location>
        <begin position="197"/>
        <end position="233"/>
    </location>
</feature>
<evidence type="ECO:0000256" key="2">
    <source>
        <dbReference type="SAM" id="MobiDB-lite"/>
    </source>
</evidence>
<name>A0A183GHG3_HELPZ</name>
<dbReference type="OrthoDB" id="5877443at2759"/>
<reference evidence="5" key="2">
    <citation type="submission" date="2019-09" db="UniProtKB">
        <authorList>
            <consortium name="WormBaseParasite"/>
        </authorList>
    </citation>
    <scope>IDENTIFICATION</scope>
</reference>
<evidence type="ECO:0000313" key="4">
    <source>
        <dbReference type="Proteomes" id="UP000050761"/>
    </source>
</evidence>
<gene>
    <name evidence="3" type="ORF">HPBE_LOCUS22000</name>
</gene>
<reference evidence="3 4" key="1">
    <citation type="submission" date="2018-11" db="EMBL/GenBank/DDBJ databases">
        <authorList>
            <consortium name="Pathogen Informatics"/>
        </authorList>
    </citation>
    <scope>NUCLEOTIDE SEQUENCE [LARGE SCALE GENOMIC DNA]</scope>
</reference>
<sequence>MSKGKMPAYVKQVVELMIETRMEMKSLSKRNEELLEELRSLKEENTSLKERLASFENSRADAPRSEIRSNAALAKEDLDIERSIVLSHVPESTSSKPYDRVSNDYTYVAELLDYLNVEYNPVSVYRMGRLDQNRPRLIKVVLPSSRFQRQATKRAPRLRFYSGHKGVYLRPSLTLEERMRGREQRKSSGGVGDESSMRITQVRNGSQSSPPTANITARRTTPSPCNSNPTGNC</sequence>
<feature type="compositionally biased region" description="Basic and acidic residues" evidence="2">
    <location>
        <begin position="175"/>
        <end position="186"/>
    </location>
</feature>
<feature type="region of interest" description="Disordered" evidence="2">
    <location>
        <begin position="172"/>
        <end position="233"/>
    </location>
</feature>
<accession>A0A3P8BUD4</accession>
<protein>
    <submittedName>
        <fullName evidence="5">Transposase_22 domain-containing protein</fullName>
    </submittedName>
</protein>
<accession>A0A183GHG3</accession>
<evidence type="ECO:0000313" key="5">
    <source>
        <dbReference type="WBParaSite" id="HPBE_0002200101-mRNA-1"/>
    </source>
</evidence>
<dbReference type="WBParaSite" id="HPBE_0002200101-mRNA-1">
    <property type="protein sequence ID" value="HPBE_0002200101-mRNA-1"/>
    <property type="gene ID" value="HPBE_0002200101"/>
</dbReference>